<dbReference type="GO" id="GO:0016787">
    <property type="term" value="F:hydrolase activity"/>
    <property type="evidence" value="ECO:0007669"/>
    <property type="project" value="UniProtKB-KW"/>
</dbReference>
<dbReference type="InterPro" id="IPR002925">
    <property type="entry name" value="Dienelactn_hydro"/>
</dbReference>
<gene>
    <name evidence="3" type="ORF">Strain138_000026</name>
    <name evidence="4" type="ORF">Strain318_000026</name>
</gene>
<dbReference type="PANTHER" id="PTHR46623">
    <property type="entry name" value="CARBOXYMETHYLENEBUTENOLIDASE-RELATED"/>
    <property type="match status" value="1"/>
</dbReference>
<protein>
    <submittedName>
        <fullName evidence="4">Dienelactone hydrolase family protein</fullName>
    </submittedName>
</protein>
<organism evidence="4 5">
    <name type="scientific">Pseudogemmatithrix spongiicola</name>
    <dbReference type="NCBI Taxonomy" id="3062599"/>
    <lineage>
        <taxon>Bacteria</taxon>
        <taxon>Pseudomonadati</taxon>
        <taxon>Gemmatimonadota</taxon>
        <taxon>Gemmatimonadia</taxon>
        <taxon>Gemmatimonadales</taxon>
        <taxon>Gemmatimonadaceae</taxon>
        <taxon>Pseudogemmatithrix</taxon>
    </lineage>
</organism>
<reference evidence="4" key="1">
    <citation type="submission" date="2023-07" db="EMBL/GenBank/DDBJ databases">
        <authorList>
            <person name="Haufschild T."/>
            <person name="Kallscheuer N."/>
            <person name="Hammer J."/>
            <person name="Kohn T."/>
            <person name="Kabuu M."/>
            <person name="Jogler M."/>
            <person name="Wohfarth N."/>
            <person name="Heuer A."/>
            <person name="Rohde M."/>
            <person name="van Teeseling M.C.F."/>
            <person name="Jogler C."/>
        </authorList>
    </citation>
    <scope>NUCLEOTIDE SEQUENCE</scope>
    <source>
        <strain evidence="3">Strain 138</strain>
        <strain evidence="4">Strain 318</strain>
    </source>
</reference>
<dbReference type="Gene3D" id="3.40.50.1820">
    <property type="entry name" value="alpha/beta hydrolase"/>
    <property type="match status" value="1"/>
</dbReference>
<keyword evidence="4" id="KW-0378">Hydrolase</keyword>
<feature type="domain" description="Dienelactone hydrolase" evidence="2">
    <location>
        <begin position="65"/>
        <end position="279"/>
    </location>
</feature>
<keyword evidence="5" id="KW-1185">Reference proteome</keyword>
<sequence>MRFVALALLPLALTVGACSVESVSAESQGTAIPAGAADVAARLQNSPRHAEWAMIPAAPGSRDSIAAWVVYPERRDNAPVVVVIHEIFGLSSWVRGVADQLAADGFIAIAPDLLSIERGGATTDSMAAADARAMIQRVTPDKMNAMVAAVGQYGMNLPAAKKVYGVVGYCWGGSASFNHAVFNAPGLKAAVVYYGSSPSAEDIAKVRIPVLGLYGEDDQRVNATIGRADSTIKAIGGTFEQHIYAGAGHGFLRAQDQRPANLEAARRAWPETLRWFRRHLN</sequence>
<dbReference type="KEGG" id="pspc:Strain318_000026"/>
<keyword evidence="1" id="KW-0732">Signal</keyword>
<accession>A0AA49JRS4</accession>
<proteinExistence type="predicted"/>
<dbReference type="Pfam" id="PF01738">
    <property type="entry name" value="DLH"/>
    <property type="match status" value="1"/>
</dbReference>
<dbReference type="AlphaFoldDB" id="A0AA49JX64"/>
<dbReference type="PANTHER" id="PTHR46623:SF6">
    <property type="entry name" value="ALPHA_BETA-HYDROLASES SUPERFAMILY PROTEIN"/>
    <property type="match status" value="1"/>
</dbReference>
<dbReference type="EMBL" id="CP130613">
    <property type="protein sequence ID" value="WKW13704.1"/>
    <property type="molecule type" value="Genomic_DNA"/>
</dbReference>
<evidence type="ECO:0000256" key="1">
    <source>
        <dbReference type="SAM" id="SignalP"/>
    </source>
</evidence>
<dbReference type="InterPro" id="IPR051049">
    <property type="entry name" value="Dienelactone_hydrolase-like"/>
</dbReference>
<dbReference type="SUPFAM" id="SSF53474">
    <property type="entry name" value="alpha/beta-Hydrolases"/>
    <property type="match status" value="1"/>
</dbReference>
<dbReference type="EMBL" id="CP130612">
    <property type="protein sequence ID" value="WKW10795.1"/>
    <property type="molecule type" value="Genomic_DNA"/>
</dbReference>
<evidence type="ECO:0000313" key="5">
    <source>
        <dbReference type="Proteomes" id="UP001229955"/>
    </source>
</evidence>
<dbReference type="RefSeq" id="WP_367886506.1">
    <property type="nucleotide sequence ID" value="NZ_CP130612.1"/>
</dbReference>
<evidence type="ECO:0000259" key="2">
    <source>
        <dbReference type="Pfam" id="PF01738"/>
    </source>
</evidence>
<accession>A0AA49JX64</accession>
<feature type="chain" id="PRO_5041208807" evidence="1">
    <location>
        <begin position="18"/>
        <end position="281"/>
    </location>
</feature>
<dbReference type="PROSITE" id="PS51257">
    <property type="entry name" value="PROKAR_LIPOPROTEIN"/>
    <property type="match status" value="1"/>
</dbReference>
<name>A0AA49JX64_9BACT</name>
<evidence type="ECO:0000313" key="4">
    <source>
        <dbReference type="EMBL" id="WKW13704.1"/>
    </source>
</evidence>
<feature type="signal peptide" evidence="1">
    <location>
        <begin position="1"/>
        <end position="17"/>
    </location>
</feature>
<dbReference type="Proteomes" id="UP001229955">
    <property type="component" value="Chromosome"/>
</dbReference>
<dbReference type="InterPro" id="IPR029058">
    <property type="entry name" value="AB_hydrolase_fold"/>
</dbReference>
<evidence type="ECO:0000313" key="3">
    <source>
        <dbReference type="EMBL" id="WKW10795.1"/>
    </source>
</evidence>